<dbReference type="PANTHER" id="PTHR45700:SF8">
    <property type="entry name" value="HECT-TYPE E3 UBIQUITIN TRANSFERASE"/>
    <property type="match status" value="1"/>
</dbReference>
<evidence type="ECO:0000313" key="10">
    <source>
        <dbReference type="Proteomes" id="UP001190700"/>
    </source>
</evidence>
<comment type="caution">
    <text evidence="9">The sequence shown here is derived from an EMBL/GenBank/DDBJ whole genome shotgun (WGS) entry which is preliminary data.</text>
</comment>
<feature type="active site" description="Glycyl thioester intermediate" evidence="7">
    <location>
        <position position="220"/>
    </location>
</feature>
<reference evidence="9 10" key="1">
    <citation type="journal article" date="2015" name="Genome Biol. Evol.">
        <title>Comparative Genomics of a Bacterivorous Green Alga Reveals Evolutionary Causalities and Consequences of Phago-Mixotrophic Mode of Nutrition.</title>
        <authorList>
            <person name="Burns J.A."/>
            <person name="Paasch A."/>
            <person name="Narechania A."/>
            <person name="Kim E."/>
        </authorList>
    </citation>
    <scope>NUCLEOTIDE SEQUENCE [LARGE SCALE GENOMIC DNA]</scope>
    <source>
        <strain evidence="9 10">PLY_AMNH</strain>
    </source>
</reference>
<dbReference type="InterPro" id="IPR000569">
    <property type="entry name" value="HECT_dom"/>
</dbReference>
<evidence type="ECO:0000256" key="2">
    <source>
        <dbReference type="ARBA" id="ARBA00004496"/>
    </source>
</evidence>
<evidence type="ECO:0000259" key="8">
    <source>
        <dbReference type="PROSITE" id="PS50237"/>
    </source>
</evidence>
<gene>
    <name evidence="9" type="ORF">CYMTET_56286</name>
</gene>
<proteinExistence type="predicted"/>
<dbReference type="Gene3D" id="3.30.2410.10">
    <property type="entry name" value="Hect, E3 ligase catalytic domain"/>
    <property type="match status" value="1"/>
</dbReference>
<dbReference type="GO" id="GO:0000209">
    <property type="term" value="P:protein polyubiquitination"/>
    <property type="evidence" value="ECO:0007669"/>
    <property type="project" value="InterPro"/>
</dbReference>
<organism evidence="9 10">
    <name type="scientific">Cymbomonas tetramitiformis</name>
    <dbReference type="NCBI Taxonomy" id="36881"/>
    <lineage>
        <taxon>Eukaryota</taxon>
        <taxon>Viridiplantae</taxon>
        <taxon>Chlorophyta</taxon>
        <taxon>Pyramimonadophyceae</taxon>
        <taxon>Pyramimonadales</taxon>
        <taxon>Pyramimonadaceae</taxon>
        <taxon>Cymbomonas</taxon>
    </lineage>
</organism>
<dbReference type="PANTHER" id="PTHR45700">
    <property type="entry name" value="UBIQUITIN-PROTEIN LIGASE E3C"/>
    <property type="match status" value="1"/>
</dbReference>
<dbReference type="EMBL" id="LGRX02035719">
    <property type="protein sequence ID" value="KAK3233412.1"/>
    <property type="molecule type" value="Genomic_DNA"/>
</dbReference>
<dbReference type="SMART" id="SM00119">
    <property type="entry name" value="HECTc"/>
    <property type="match status" value="1"/>
</dbReference>
<evidence type="ECO:0000256" key="1">
    <source>
        <dbReference type="ARBA" id="ARBA00000885"/>
    </source>
</evidence>
<dbReference type="PROSITE" id="PS50237">
    <property type="entry name" value="HECT"/>
    <property type="match status" value="1"/>
</dbReference>
<dbReference type="Gene3D" id="3.30.2160.10">
    <property type="entry name" value="Hect, E3 ligase catalytic domain"/>
    <property type="match status" value="1"/>
</dbReference>
<comment type="subcellular location">
    <subcellularLocation>
        <location evidence="2">Cytoplasm</location>
    </subcellularLocation>
</comment>
<dbReference type="GO" id="GO:0061630">
    <property type="term" value="F:ubiquitin protein ligase activity"/>
    <property type="evidence" value="ECO:0007669"/>
    <property type="project" value="UniProtKB-EC"/>
</dbReference>
<evidence type="ECO:0000313" key="9">
    <source>
        <dbReference type="EMBL" id="KAK3233412.1"/>
    </source>
</evidence>
<dbReference type="InterPro" id="IPR044611">
    <property type="entry name" value="E3A/B/C-like"/>
</dbReference>
<dbReference type="CDD" id="cd00078">
    <property type="entry name" value="HECTc"/>
    <property type="match status" value="1"/>
</dbReference>
<protein>
    <recommendedName>
        <fullName evidence="3">HECT-type E3 ubiquitin transferase</fullName>
        <ecNumber evidence="3">2.3.2.26</ecNumber>
    </recommendedName>
</protein>
<evidence type="ECO:0000256" key="4">
    <source>
        <dbReference type="ARBA" id="ARBA00022490"/>
    </source>
</evidence>
<keyword evidence="4" id="KW-0963">Cytoplasm</keyword>
<dbReference type="FunFam" id="3.30.2410.10:FF:000003">
    <property type="entry name" value="probable E3 ubiquitin-protein ligase HERC4 isoform X1"/>
    <property type="match status" value="1"/>
</dbReference>
<keyword evidence="6 7" id="KW-0833">Ubl conjugation pathway</keyword>
<accession>A0AAE0BCN8</accession>
<dbReference type="EC" id="2.3.2.26" evidence="3"/>
<keyword evidence="10" id="KW-1185">Reference proteome</keyword>
<name>A0AAE0BCN8_9CHLO</name>
<dbReference type="Proteomes" id="UP001190700">
    <property type="component" value="Unassembled WGS sequence"/>
</dbReference>
<evidence type="ECO:0000256" key="3">
    <source>
        <dbReference type="ARBA" id="ARBA00012485"/>
    </source>
</evidence>
<dbReference type="GO" id="GO:0005737">
    <property type="term" value="C:cytoplasm"/>
    <property type="evidence" value="ECO:0007669"/>
    <property type="project" value="UniProtKB-SubCell"/>
</dbReference>
<dbReference type="FunFam" id="3.30.2160.10:FF:000004">
    <property type="entry name" value="probable E3 ubiquitin-protein ligase HERC4 isoform X1"/>
    <property type="match status" value="1"/>
</dbReference>
<sequence length="252" mass="28580">AIYNQVILDVHFPRVVYKKLKSLSPTFEDLKEADPETARGLEQLLAYEGDVENDICRTFEVEYDYFGQRRTHPLVPGGEHVAVTEENRDLFVELYTRYVLNDSIQKQFEAFASGFLQVCGGPALTLFRYEELELLVCGLPHLDFEALEKVTQYDGGYTASHATIRHLWTVVHGFSLEEKKRFLFFTTGCDRAPVGGLGHLQFIVQRSGPDSERLPSSHTCFNILLLPEYGSRGKLRAKLLIAIENSEGFGLQ</sequence>
<dbReference type="SUPFAM" id="SSF56204">
    <property type="entry name" value="Hect, E3 ligase catalytic domain"/>
    <property type="match status" value="1"/>
</dbReference>
<feature type="domain" description="HECT" evidence="8">
    <location>
        <begin position="1"/>
        <end position="252"/>
    </location>
</feature>
<evidence type="ECO:0000256" key="6">
    <source>
        <dbReference type="ARBA" id="ARBA00022786"/>
    </source>
</evidence>
<feature type="non-terminal residue" evidence="9">
    <location>
        <position position="1"/>
    </location>
</feature>
<dbReference type="Pfam" id="PF00632">
    <property type="entry name" value="HECT"/>
    <property type="match status" value="1"/>
</dbReference>
<evidence type="ECO:0000256" key="7">
    <source>
        <dbReference type="PROSITE-ProRule" id="PRU00104"/>
    </source>
</evidence>
<evidence type="ECO:0000256" key="5">
    <source>
        <dbReference type="ARBA" id="ARBA00022679"/>
    </source>
</evidence>
<comment type="catalytic activity">
    <reaction evidence="1">
        <text>S-ubiquitinyl-[E2 ubiquitin-conjugating enzyme]-L-cysteine + [acceptor protein]-L-lysine = [E2 ubiquitin-conjugating enzyme]-L-cysteine + N(6)-ubiquitinyl-[acceptor protein]-L-lysine.</text>
        <dbReference type="EC" id="2.3.2.26"/>
    </reaction>
</comment>
<keyword evidence="5" id="KW-0808">Transferase</keyword>
<dbReference type="InterPro" id="IPR035983">
    <property type="entry name" value="Hect_E3_ubiquitin_ligase"/>
</dbReference>
<dbReference type="AlphaFoldDB" id="A0AAE0BCN8"/>